<keyword evidence="1" id="KW-0472">Membrane</keyword>
<dbReference type="Pfam" id="PF02470">
    <property type="entry name" value="MlaD"/>
    <property type="match status" value="1"/>
</dbReference>
<name>A0ABX1TJ25_9GAMM</name>
<dbReference type="InterPro" id="IPR052336">
    <property type="entry name" value="MlaD_Phospholipid_Transporter"/>
</dbReference>
<keyword evidence="1" id="KW-1133">Transmembrane helix</keyword>
<dbReference type="InterPro" id="IPR003399">
    <property type="entry name" value="Mce/MlaD"/>
</dbReference>
<feature type="domain" description="Mce/MlaD" evidence="2">
    <location>
        <begin position="93"/>
        <end position="169"/>
    </location>
</feature>
<gene>
    <name evidence="3" type="ORF">E4P82_05280</name>
</gene>
<protein>
    <submittedName>
        <fullName evidence="3">MCE family protein</fullName>
    </submittedName>
</protein>
<reference evidence="3 4" key="1">
    <citation type="submission" date="2019-03" db="EMBL/GenBank/DDBJ databases">
        <title>Metabolic reconstructions from genomes of highly enriched 'Candidatus Accumulibacter' and 'Candidatus Competibacter' bioreactor populations.</title>
        <authorList>
            <person name="Annavajhala M.K."/>
            <person name="Welles L."/>
            <person name="Abbas B."/>
            <person name="Sorokin D."/>
            <person name="Park H."/>
            <person name="Van Loosdrecht M."/>
            <person name="Chandran K."/>
        </authorList>
    </citation>
    <scope>NUCLEOTIDE SEQUENCE [LARGE SCALE GENOMIC DNA]</scope>
    <source>
        <strain evidence="3 4">SBR_G</strain>
    </source>
</reference>
<dbReference type="PANTHER" id="PTHR33371">
    <property type="entry name" value="INTERMEMBRANE PHOSPHOLIPID TRANSPORT SYSTEM BINDING PROTEIN MLAD-RELATED"/>
    <property type="match status" value="1"/>
</dbReference>
<evidence type="ECO:0000256" key="1">
    <source>
        <dbReference type="SAM" id="Phobius"/>
    </source>
</evidence>
<sequence>MPVRKRCRWVRKPTCWSWTRGHCWRRVEPWTSPGIRMPWSDASRVSIMLETLISARYRFYQRAVGLLVLATLGVLFAMLWMTNRQFGFFSQIYHLHGFLDNVKSIQRATPVTLAGLKIGEVYNLAITDYNRIRIELILDREYQSRIREDSVAQVKTDLLGNAHIEINMGNPARSVLRDGADIPFVRSPDLDALLSQAQEQLTQVSGVLANVRTITEELKKPEGGLLGTLDAFARVTQEFSTRLSGYLQRIDGVLRNAAELSGQLGPLLRELTAVSREASRSAADLAAVGARIREGQGVLGGMTDSNSPLSRDVAASTRKLRAVLTGLEKLTDRLPAYGQQVERILQQTERMTAKLAEASSQVPGLIDKGRLVAEDVDDMVGGIKRSALLRILNPAEPGRRLLEAPRDIEWSAPVAPPP</sequence>
<accession>A0ABX1TJ25</accession>
<comment type="caution">
    <text evidence="3">The sequence shown here is derived from an EMBL/GenBank/DDBJ whole genome shotgun (WGS) entry which is preliminary data.</text>
</comment>
<feature type="transmembrane region" description="Helical" evidence="1">
    <location>
        <begin position="63"/>
        <end position="81"/>
    </location>
</feature>
<dbReference type="Proteomes" id="UP000760480">
    <property type="component" value="Unassembled WGS sequence"/>
</dbReference>
<evidence type="ECO:0000313" key="4">
    <source>
        <dbReference type="Proteomes" id="UP000760480"/>
    </source>
</evidence>
<keyword evidence="1" id="KW-0812">Transmembrane</keyword>
<organism evidence="3 4">
    <name type="scientific">Candidatus Competibacter phosphatis</name>
    <dbReference type="NCBI Taxonomy" id="221280"/>
    <lineage>
        <taxon>Bacteria</taxon>
        <taxon>Pseudomonadati</taxon>
        <taxon>Pseudomonadota</taxon>
        <taxon>Gammaproteobacteria</taxon>
        <taxon>Candidatus Competibacteraceae</taxon>
        <taxon>Candidatus Competibacter</taxon>
    </lineage>
</organism>
<dbReference type="PANTHER" id="PTHR33371:SF4">
    <property type="entry name" value="INTERMEMBRANE PHOSPHOLIPID TRANSPORT SYSTEM BINDING PROTEIN MLAD"/>
    <property type="match status" value="1"/>
</dbReference>
<evidence type="ECO:0000313" key="3">
    <source>
        <dbReference type="EMBL" id="NMQ18669.1"/>
    </source>
</evidence>
<keyword evidence="4" id="KW-1185">Reference proteome</keyword>
<proteinExistence type="predicted"/>
<evidence type="ECO:0000259" key="2">
    <source>
        <dbReference type="Pfam" id="PF02470"/>
    </source>
</evidence>
<dbReference type="EMBL" id="SPMZ01000015">
    <property type="protein sequence ID" value="NMQ18669.1"/>
    <property type="molecule type" value="Genomic_DNA"/>
</dbReference>